<dbReference type="Proteomes" id="UP001139103">
    <property type="component" value="Unassembled WGS sequence"/>
</dbReference>
<accession>A0A9X1SJY9</accession>
<feature type="chain" id="PRO_5040899916" description="Secreted protein" evidence="1">
    <location>
        <begin position="23"/>
        <end position="159"/>
    </location>
</feature>
<dbReference type="EMBL" id="JAJKFT010000010">
    <property type="protein sequence ID" value="MCC9629189.1"/>
    <property type="molecule type" value="Genomic_DNA"/>
</dbReference>
<dbReference type="RefSeq" id="WP_230218959.1">
    <property type="nucleotide sequence ID" value="NZ_JAJKFT010000010.1"/>
</dbReference>
<evidence type="ECO:0000313" key="2">
    <source>
        <dbReference type="EMBL" id="MCC9629189.1"/>
    </source>
</evidence>
<evidence type="ECO:0000256" key="1">
    <source>
        <dbReference type="SAM" id="SignalP"/>
    </source>
</evidence>
<keyword evidence="3" id="KW-1185">Reference proteome</keyword>
<reference evidence="2" key="1">
    <citation type="submission" date="2021-11" db="EMBL/GenBank/DDBJ databases">
        <title>Genome sequence.</title>
        <authorList>
            <person name="Sun Q."/>
        </authorList>
    </citation>
    <scope>NUCLEOTIDE SEQUENCE</scope>
    <source>
        <strain evidence="2">JC732</strain>
    </source>
</reference>
<name>A0A9X1SJY9_9BACT</name>
<feature type="signal peptide" evidence="1">
    <location>
        <begin position="1"/>
        <end position="22"/>
    </location>
</feature>
<protein>
    <recommendedName>
        <fullName evidence="4">Secreted protein</fullName>
    </recommendedName>
</protein>
<comment type="caution">
    <text evidence="2">The sequence shown here is derived from an EMBL/GenBank/DDBJ whole genome shotgun (WGS) entry which is preliminary data.</text>
</comment>
<keyword evidence="1" id="KW-0732">Signal</keyword>
<dbReference type="AlphaFoldDB" id="A0A9X1SJY9"/>
<gene>
    <name evidence="2" type="ORF">LOC68_12340</name>
</gene>
<evidence type="ECO:0008006" key="4">
    <source>
        <dbReference type="Google" id="ProtNLM"/>
    </source>
</evidence>
<sequence length="159" mass="16749">MRVASLVSSLLLFAVMLGGVSAEEPMAPVGGGPTAEELKEIAKIRAALGPEFHIASQAFGADVKVPAMEEAPKSESADVLAADSAASTFFSSLTPPSLERAAKFLTLAKSDLHTLSASTTDNTPAEAAELREIEKKCRELADQLERLAKLKAQKATQLR</sequence>
<organism evidence="2 3">
    <name type="scientific">Blastopirellula sediminis</name>
    <dbReference type="NCBI Taxonomy" id="2894196"/>
    <lineage>
        <taxon>Bacteria</taxon>
        <taxon>Pseudomonadati</taxon>
        <taxon>Planctomycetota</taxon>
        <taxon>Planctomycetia</taxon>
        <taxon>Pirellulales</taxon>
        <taxon>Pirellulaceae</taxon>
        <taxon>Blastopirellula</taxon>
    </lineage>
</organism>
<evidence type="ECO:0000313" key="3">
    <source>
        <dbReference type="Proteomes" id="UP001139103"/>
    </source>
</evidence>
<proteinExistence type="predicted"/>